<evidence type="ECO:0000256" key="4">
    <source>
        <dbReference type="ARBA" id="ARBA00022692"/>
    </source>
</evidence>
<keyword evidence="11" id="KW-1185">Reference proteome</keyword>
<keyword evidence="6 8" id="KW-0472">Membrane</keyword>
<keyword evidence="5 8" id="KW-1133">Transmembrane helix</keyword>
<feature type="domain" description="Bacterial sugar transferase" evidence="9">
    <location>
        <begin position="253"/>
        <end position="436"/>
    </location>
</feature>
<proteinExistence type="inferred from homology"/>
<evidence type="ECO:0000256" key="8">
    <source>
        <dbReference type="SAM" id="Phobius"/>
    </source>
</evidence>
<dbReference type="PANTHER" id="PTHR30576:SF0">
    <property type="entry name" value="UNDECAPRENYL-PHOSPHATE N-ACETYLGALACTOSAMINYL 1-PHOSPHATE TRANSFERASE-RELATED"/>
    <property type="match status" value="1"/>
</dbReference>
<evidence type="ECO:0000256" key="5">
    <source>
        <dbReference type="ARBA" id="ARBA00022989"/>
    </source>
</evidence>
<keyword evidence="3" id="KW-0808">Transferase</keyword>
<dbReference type="InterPro" id="IPR017475">
    <property type="entry name" value="EPS_sugar_tfrase"/>
</dbReference>
<evidence type="ECO:0000313" key="10">
    <source>
        <dbReference type="EMBL" id="MCW8084806.1"/>
    </source>
</evidence>
<dbReference type="NCBIfam" id="TIGR03025">
    <property type="entry name" value="EPS_sugtrans"/>
    <property type="match status" value="1"/>
</dbReference>
<accession>A0ABT3NRL2</accession>
<feature type="transmembrane region" description="Helical" evidence="8">
    <location>
        <begin position="258"/>
        <end position="279"/>
    </location>
</feature>
<dbReference type="EMBL" id="JAPFQI010000001">
    <property type="protein sequence ID" value="MCW8084806.1"/>
    <property type="molecule type" value="Genomic_DNA"/>
</dbReference>
<gene>
    <name evidence="10" type="ORF">OF850_04135</name>
</gene>
<reference evidence="10 11" key="1">
    <citation type="submission" date="2022-10" db="EMBL/GenBank/DDBJ databases">
        <title>Roseococcus glaciei nov., sp. nov., isolated from glacier.</title>
        <authorList>
            <person name="Liu Q."/>
            <person name="Xin Y.-H."/>
        </authorList>
    </citation>
    <scope>NUCLEOTIDE SEQUENCE [LARGE SCALE GENOMIC DNA]</scope>
    <source>
        <strain evidence="10 11">MDT2-1-1</strain>
    </source>
</reference>
<keyword evidence="7" id="KW-0270">Exopolysaccharide synthesis</keyword>
<evidence type="ECO:0000256" key="7">
    <source>
        <dbReference type="ARBA" id="ARBA00023169"/>
    </source>
</evidence>
<evidence type="ECO:0000259" key="9">
    <source>
        <dbReference type="Pfam" id="PF02397"/>
    </source>
</evidence>
<protein>
    <submittedName>
        <fullName evidence="10">Exopolysaccharide biosynthesis polyprenyl glycosylphosphotransferase</fullName>
    </submittedName>
</protein>
<organism evidence="10 11">
    <name type="scientific">Sabulicella glaciei</name>
    <dbReference type="NCBI Taxonomy" id="2984948"/>
    <lineage>
        <taxon>Bacteria</taxon>
        <taxon>Pseudomonadati</taxon>
        <taxon>Pseudomonadota</taxon>
        <taxon>Alphaproteobacteria</taxon>
        <taxon>Acetobacterales</taxon>
        <taxon>Acetobacteraceae</taxon>
        <taxon>Sabulicella</taxon>
    </lineage>
</organism>
<dbReference type="Proteomes" id="UP001526430">
    <property type="component" value="Unassembled WGS sequence"/>
</dbReference>
<evidence type="ECO:0000256" key="1">
    <source>
        <dbReference type="ARBA" id="ARBA00004141"/>
    </source>
</evidence>
<feature type="transmembrane region" description="Helical" evidence="8">
    <location>
        <begin position="79"/>
        <end position="99"/>
    </location>
</feature>
<evidence type="ECO:0000256" key="3">
    <source>
        <dbReference type="ARBA" id="ARBA00022679"/>
    </source>
</evidence>
<dbReference type="InterPro" id="IPR003362">
    <property type="entry name" value="Bact_transf"/>
</dbReference>
<dbReference type="Pfam" id="PF02397">
    <property type="entry name" value="Bac_transf"/>
    <property type="match status" value="1"/>
</dbReference>
<feature type="transmembrane region" description="Helical" evidence="8">
    <location>
        <begin position="48"/>
        <end position="67"/>
    </location>
</feature>
<evidence type="ECO:0000256" key="6">
    <source>
        <dbReference type="ARBA" id="ARBA00023136"/>
    </source>
</evidence>
<feature type="transmembrane region" description="Helical" evidence="8">
    <location>
        <begin position="111"/>
        <end position="132"/>
    </location>
</feature>
<evidence type="ECO:0000256" key="2">
    <source>
        <dbReference type="ARBA" id="ARBA00006464"/>
    </source>
</evidence>
<dbReference type="PANTHER" id="PTHR30576">
    <property type="entry name" value="COLANIC BIOSYNTHESIS UDP-GLUCOSE LIPID CARRIER TRANSFERASE"/>
    <property type="match status" value="1"/>
</dbReference>
<evidence type="ECO:0000313" key="11">
    <source>
        <dbReference type="Proteomes" id="UP001526430"/>
    </source>
</evidence>
<comment type="caution">
    <text evidence="10">The sequence shown here is derived from an EMBL/GenBank/DDBJ whole genome shotgun (WGS) entry which is preliminary data.</text>
</comment>
<comment type="similarity">
    <text evidence="2">Belongs to the bacterial sugar transferase family.</text>
</comment>
<sequence length="442" mass="47741">MTNLFGHSIPSSLLSLFALEAAASLGAFYLILLWGIPEGAALSHLQLLSIAALFTACASLAGGATGLYSPRCWLRANRVAASAVLAGIAFVVVGEFLFPEMSAASGAALPMLAQAGFVGAFVAAVVSSRLLFAAAARRGMLNGRVVLVGSDPTPMPQRLPPEVATVLHAGASLDAELAPERLRSLRASTVVVRDPGELAVTTRVRLAAANVRVMSEAEWLECCSAEVDIASLPTGWLAGLDQRQEGVLEAGVRRALDVTLSLALLLFTLPILILTAIAIKLDSPGPVFYRQDRVGRDGRTFTLFKFRSMRQDAEVAGAPIWAQKGDAWVTRTGRFLRLTRIDEIPQVFNVLLGHMAFVGPRPERPGFVEDLARQIPHYEARHVVKPGITGWAQVNYPYGASVEDARRKLAFDLYYVKRRSLFLDLLIIISTVRVVLFQEGSR</sequence>
<dbReference type="RefSeq" id="WP_301588539.1">
    <property type="nucleotide sequence ID" value="NZ_JAPFQI010000001.1"/>
</dbReference>
<name>A0ABT3NRL2_9PROT</name>
<keyword evidence="4 8" id="KW-0812">Transmembrane</keyword>
<comment type="subcellular location">
    <subcellularLocation>
        <location evidence="1">Membrane</location>
        <topology evidence="1">Multi-pass membrane protein</topology>
    </subcellularLocation>
</comment>
<feature type="transmembrane region" description="Helical" evidence="8">
    <location>
        <begin position="12"/>
        <end position="36"/>
    </location>
</feature>